<dbReference type="Proteomes" id="UP001597083">
    <property type="component" value="Unassembled WGS sequence"/>
</dbReference>
<name>A0ABW3CTZ5_9ACTN</name>
<sequence>MVAVTGTLLGALLTFLFQRRNADRTERLTRERERREERLAAFGAFAGAVVDFRRAEYDRVHRRLDEPDSAAHDEARTESYRVRAVAHQEFFRVRLLCGDAELAQLAARALELTESIHDAETKEQVGESGERAKQALDEFIDAASGVVRT</sequence>
<evidence type="ECO:0000313" key="1">
    <source>
        <dbReference type="EMBL" id="MFD0857059.1"/>
    </source>
</evidence>
<comment type="caution">
    <text evidence="1">The sequence shown here is derived from an EMBL/GenBank/DDBJ whole genome shotgun (WGS) entry which is preliminary data.</text>
</comment>
<proteinExistence type="predicted"/>
<evidence type="ECO:0000313" key="2">
    <source>
        <dbReference type="Proteomes" id="UP001597083"/>
    </source>
</evidence>
<gene>
    <name evidence="1" type="ORF">ACFQ07_32925</name>
</gene>
<accession>A0ABW3CTZ5</accession>
<reference evidence="2" key="1">
    <citation type="journal article" date="2019" name="Int. J. Syst. Evol. Microbiol.">
        <title>The Global Catalogue of Microorganisms (GCM) 10K type strain sequencing project: providing services to taxonomists for standard genome sequencing and annotation.</title>
        <authorList>
            <consortium name="The Broad Institute Genomics Platform"/>
            <consortium name="The Broad Institute Genome Sequencing Center for Infectious Disease"/>
            <person name="Wu L."/>
            <person name="Ma J."/>
        </authorList>
    </citation>
    <scope>NUCLEOTIDE SEQUENCE [LARGE SCALE GENOMIC DNA]</scope>
    <source>
        <strain evidence="2">JCM 31696</strain>
    </source>
</reference>
<evidence type="ECO:0008006" key="3">
    <source>
        <dbReference type="Google" id="ProtNLM"/>
    </source>
</evidence>
<dbReference type="EMBL" id="JBHTIR010004345">
    <property type="protein sequence ID" value="MFD0857059.1"/>
    <property type="molecule type" value="Genomic_DNA"/>
</dbReference>
<protein>
    <recommendedName>
        <fullName evidence="3">Protein kilB</fullName>
    </recommendedName>
</protein>
<keyword evidence="2" id="KW-1185">Reference proteome</keyword>
<organism evidence="1 2">
    <name type="scientific">Actinomadura adrarensis</name>
    <dbReference type="NCBI Taxonomy" id="1819600"/>
    <lineage>
        <taxon>Bacteria</taxon>
        <taxon>Bacillati</taxon>
        <taxon>Actinomycetota</taxon>
        <taxon>Actinomycetes</taxon>
        <taxon>Streptosporangiales</taxon>
        <taxon>Thermomonosporaceae</taxon>
        <taxon>Actinomadura</taxon>
    </lineage>
</organism>